<dbReference type="Proteomes" id="UP000050490">
    <property type="component" value="Unassembled WGS sequence"/>
</dbReference>
<comment type="caution">
    <text evidence="1">The sequence shown here is derived from an EMBL/GenBank/DDBJ whole genome shotgun (WGS) entry which is preliminary data.</text>
</comment>
<sequence>MTVWFCMLRQIVVGQLDEPTLYGPFPAGQSMAARMSCEDRLNASKTPTGHHRSRFSALALGGIEPKW</sequence>
<accession>A0A0P9QYQ4</accession>
<gene>
    <name evidence="1" type="ORF">ALO70_200153</name>
</gene>
<proteinExistence type="predicted"/>
<dbReference type="EMBL" id="LJQI01000404">
    <property type="protein sequence ID" value="KPX20770.1"/>
    <property type="molecule type" value="Genomic_DNA"/>
</dbReference>
<reference evidence="1 2" key="1">
    <citation type="submission" date="2015-09" db="EMBL/GenBank/DDBJ databases">
        <title>Genome announcement of multiple Pseudomonas syringae strains.</title>
        <authorList>
            <person name="Thakur S."/>
            <person name="Wang P.W."/>
            <person name="Gong Y."/>
            <person name="Weir B.S."/>
            <person name="Guttman D.S."/>
        </authorList>
    </citation>
    <scope>NUCLEOTIDE SEQUENCE [LARGE SCALE GENOMIC DNA]</scope>
    <source>
        <strain evidence="1 2">ICMP4455</strain>
    </source>
</reference>
<evidence type="ECO:0000313" key="2">
    <source>
        <dbReference type="Proteomes" id="UP000050490"/>
    </source>
</evidence>
<name>A0A0P9QYQ4_PSEA0</name>
<dbReference type="AlphaFoldDB" id="A0A0P9QYQ4"/>
<evidence type="ECO:0000313" key="1">
    <source>
        <dbReference type="EMBL" id="KPX20770.1"/>
    </source>
</evidence>
<dbReference type="PATRIC" id="fig|129137.4.peg.2937"/>
<organism evidence="1 2">
    <name type="scientific">Pseudomonas amygdali pv. eriobotryae</name>
    <dbReference type="NCBI Taxonomy" id="129137"/>
    <lineage>
        <taxon>Bacteria</taxon>
        <taxon>Pseudomonadati</taxon>
        <taxon>Pseudomonadota</taxon>
        <taxon>Gammaproteobacteria</taxon>
        <taxon>Pseudomonadales</taxon>
        <taxon>Pseudomonadaceae</taxon>
        <taxon>Pseudomonas</taxon>
        <taxon>Pseudomonas amygdali</taxon>
    </lineage>
</organism>
<protein>
    <submittedName>
        <fullName evidence="1">Uncharacterized protein</fullName>
    </submittedName>
</protein>